<comment type="caution">
    <text evidence="2">The sequence shown here is derived from an EMBL/GenBank/DDBJ whole genome shotgun (WGS) entry which is preliminary data.</text>
</comment>
<protein>
    <submittedName>
        <fullName evidence="2">Uncharacterized protein</fullName>
    </submittedName>
</protein>
<evidence type="ECO:0000313" key="2">
    <source>
        <dbReference type="EMBL" id="MBI4921565.1"/>
    </source>
</evidence>
<sequence>MPEMAGWLQEKGVERFGPALFKYNVIDMPELEMELGFAPPGPPDGDGRVISGVLPPKVRHGHLLGSLRRPDGCHHGAHRLGQRARRHMGRE</sequence>
<organism evidence="2 3">
    <name type="scientific">Devosia nanyangense</name>
    <dbReference type="NCBI Taxonomy" id="1228055"/>
    <lineage>
        <taxon>Bacteria</taxon>
        <taxon>Pseudomonadati</taxon>
        <taxon>Pseudomonadota</taxon>
        <taxon>Alphaproteobacteria</taxon>
        <taxon>Hyphomicrobiales</taxon>
        <taxon>Devosiaceae</taxon>
        <taxon>Devosia</taxon>
    </lineage>
</organism>
<gene>
    <name evidence="2" type="ORF">HY834_07425</name>
</gene>
<dbReference type="EMBL" id="JACRAF010000022">
    <property type="protein sequence ID" value="MBI4921565.1"/>
    <property type="molecule type" value="Genomic_DNA"/>
</dbReference>
<dbReference type="Proteomes" id="UP000782610">
    <property type="component" value="Unassembled WGS sequence"/>
</dbReference>
<name>A0A933L3D9_9HYPH</name>
<feature type="region of interest" description="Disordered" evidence="1">
    <location>
        <begin position="66"/>
        <end position="91"/>
    </location>
</feature>
<dbReference type="AlphaFoldDB" id="A0A933L3D9"/>
<feature type="compositionally biased region" description="Basic residues" evidence="1">
    <location>
        <begin position="75"/>
        <end position="91"/>
    </location>
</feature>
<proteinExistence type="predicted"/>
<reference evidence="2" key="1">
    <citation type="submission" date="2020-07" db="EMBL/GenBank/DDBJ databases">
        <title>Huge and variable diversity of episymbiotic CPR bacteria and DPANN archaea in groundwater ecosystems.</title>
        <authorList>
            <person name="He C.Y."/>
            <person name="Keren R."/>
            <person name="Whittaker M."/>
            <person name="Farag I.F."/>
            <person name="Doudna J."/>
            <person name="Cate J.H.D."/>
            <person name="Banfield J.F."/>
        </authorList>
    </citation>
    <scope>NUCLEOTIDE SEQUENCE</scope>
    <source>
        <strain evidence="2">NC_groundwater_1586_Pr3_B-0.1um_66_15</strain>
    </source>
</reference>
<evidence type="ECO:0000313" key="3">
    <source>
        <dbReference type="Proteomes" id="UP000782610"/>
    </source>
</evidence>
<evidence type="ECO:0000256" key="1">
    <source>
        <dbReference type="SAM" id="MobiDB-lite"/>
    </source>
</evidence>
<accession>A0A933L3D9</accession>